<evidence type="ECO:0008006" key="3">
    <source>
        <dbReference type="Google" id="ProtNLM"/>
    </source>
</evidence>
<accession>A0ABQ6IMM1</accession>
<protein>
    <recommendedName>
        <fullName evidence="3">Helix-turn-helix DNA binding domain protein</fullName>
    </recommendedName>
</protein>
<dbReference type="EMBL" id="BSUO01000001">
    <property type="protein sequence ID" value="GMA38356.1"/>
    <property type="molecule type" value="Genomic_DNA"/>
</dbReference>
<sequence length="92" mass="10097">MMTMPRTVEEILAHADELAARFEEYEPSDADELDVGAVMLLRSAIAERSQAERHLIAAVRRARESGMSWSAIGTFVGTSGEAARQRYASKVA</sequence>
<comment type="caution">
    <text evidence="1">The sequence shown here is derived from an EMBL/GenBank/DDBJ whole genome shotgun (WGS) entry which is preliminary data.</text>
</comment>
<evidence type="ECO:0000313" key="2">
    <source>
        <dbReference type="Proteomes" id="UP001157126"/>
    </source>
</evidence>
<keyword evidence="2" id="KW-1185">Reference proteome</keyword>
<gene>
    <name evidence="1" type="ORF">GCM10025883_04010</name>
</gene>
<dbReference type="Proteomes" id="UP001157126">
    <property type="component" value="Unassembled WGS sequence"/>
</dbReference>
<name>A0ABQ6IMM1_9MICO</name>
<proteinExistence type="predicted"/>
<reference evidence="2" key="1">
    <citation type="journal article" date="2019" name="Int. J. Syst. Evol. Microbiol.">
        <title>The Global Catalogue of Microorganisms (GCM) 10K type strain sequencing project: providing services to taxonomists for standard genome sequencing and annotation.</title>
        <authorList>
            <consortium name="The Broad Institute Genomics Platform"/>
            <consortium name="The Broad Institute Genome Sequencing Center for Infectious Disease"/>
            <person name="Wu L."/>
            <person name="Ma J."/>
        </authorList>
    </citation>
    <scope>NUCLEOTIDE SEQUENCE [LARGE SCALE GENOMIC DNA]</scope>
    <source>
        <strain evidence="2">NBRC 113072</strain>
    </source>
</reference>
<organism evidence="1 2">
    <name type="scientific">Mobilicoccus caccae</name>
    <dbReference type="NCBI Taxonomy" id="1859295"/>
    <lineage>
        <taxon>Bacteria</taxon>
        <taxon>Bacillati</taxon>
        <taxon>Actinomycetota</taxon>
        <taxon>Actinomycetes</taxon>
        <taxon>Micrococcales</taxon>
        <taxon>Dermatophilaceae</taxon>
        <taxon>Mobilicoccus</taxon>
    </lineage>
</organism>
<evidence type="ECO:0000313" key="1">
    <source>
        <dbReference type="EMBL" id="GMA38356.1"/>
    </source>
</evidence>